<evidence type="ECO:0000259" key="1">
    <source>
        <dbReference type="PROSITE" id="PS51782"/>
    </source>
</evidence>
<dbReference type="AlphaFoldDB" id="A0AB36K508"/>
<dbReference type="InterPro" id="IPR036779">
    <property type="entry name" value="LysM_dom_sf"/>
</dbReference>
<proteinExistence type="predicted"/>
<gene>
    <name evidence="2" type="ORF">BZG09_11340</name>
</gene>
<name>A0AB36K508_9GAMM</name>
<dbReference type="RefSeq" id="WP_077458863.1">
    <property type="nucleotide sequence ID" value="NZ_MUEO01000028.1"/>
</dbReference>
<reference evidence="2 3" key="1">
    <citation type="journal article" date="2017" name="Genome Announc.">
        <title>Draft Genome Sequences of Salinivibrio proteolyticus, Salinivibrio sharmensis, Salinivibrio siamensis, Salinivibrio costicola subsp. alcaliphilus, Salinivibrio costicola subsp. vallismortis, and 29 New Isolates Belonging to the Genus Salinivibrio.</title>
        <authorList>
            <person name="Lopez-Hermoso C."/>
            <person name="de la Haba R.R."/>
            <person name="Sanchez-Porro C."/>
            <person name="Bayliss S.C."/>
            <person name="Feil E.J."/>
            <person name="Ventosa A."/>
        </authorList>
    </citation>
    <scope>NUCLEOTIDE SEQUENCE [LARGE SCALE GENOMIC DNA]</scope>
    <source>
        <strain evidence="2 3">IC202</strain>
    </source>
</reference>
<dbReference type="InterPro" id="IPR018392">
    <property type="entry name" value="LysM"/>
</dbReference>
<dbReference type="Pfam" id="PF01476">
    <property type="entry name" value="LysM"/>
    <property type="match status" value="1"/>
</dbReference>
<protein>
    <recommendedName>
        <fullName evidence="1">LysM domain-containing protein</fullName>
    </recommendedName>
</protein>
<comment type="caution">
    <text evidence="2">The sequence shown here is derived from an EMBL/GenBank/DDBJ whole genome shotgun (WGS) entry which is preliminary data.</text>
</comment>
<dbReference type="CDD" id="cd00118">
    <property type="entry name" value="LysM"/>
    <property type="match status" value="1"/>
</dbReference>
<dbReference type="Gene3D" id="3.10.350.10">
    <property type="entry name" value="LysM domain"/>
    <property type="match status" value="1"/>
</dbReference>
<evidence type="ECO:0000313" key="3">
    <source>
        <dbReference type="Proteomes" id="UP000188726"/>
    </source>
</evidence>
<dbReference type="EMBL" id="MUEO01000028">
    <property type="protein sequence ID" value="OOE43223.1"/>
    <property type="molecule type" value="Genomic_DNA"/>
</dbReference>
<dbReference type="SUPFAM" id="SSF54106">
    <property type="entry name" value="LysM domain"/>
    <property type="match status" value="1"/>
</dbReference>
<evidence type="ECO:0000313" key="2">
    <source>
        <dbReference type="EMBL" id="OOE43223.1"/>
    </source>
</evidence>
<accession>A0AB36K508</accession>
<sequence>MSQEYTIKQGDTLSELAEAFNTDVSTLQELNSDRIKNIDTIRVGNTLSVPTPDDKSTETKEPLDVVPNDNLTKRKCSIEYVDALYVPHNPAEGSSPRPSVYLLTQEAYDIIEKEAQLCKEAVQGDKETVLANLEKLGVMDQVKATPHEFFLAKYDEEHPDEPSLKQRYMQALQARLALEMSMASNIEFLPSTPDIEDVRDIHASFNERIEALNVERGRWRETGDDNYLEYTIVVTGRGAVNVREPRSDVDNRFARRRASIIKELQSDCLDIIIELIDDLEKIAAQHAKTISIEEDGATYRYSDQLNYYTSSRDSDIQRLINDLIDCRVNDSFNDFIDPGQVTESTAPPCPEDLKDFYKNHITHFFSYYDSMNTVARQIRFSRRYPLAHTMYRLNQFGFYVKEQCLNESELFNGAEAVASLQETIGSQSIGTIQRLIGSLDISTLGYYSAYALRITIIKEIAKRIAAFTDLVSTNQQYADYVRRLLVYSKHIQERFDALETLAKSRLSSPILDGQEDSVLIGQVREKKRILLWDEHKDWAPENLNNQIVPDSMALNTTIVECALTSKPNEAMYIRSTCAVIDSDPARNKQSCARVYEPTLPTGQGVIKPEAFKDALRDALGNDAETKTTFALANVGGEVALDEAYEYVLPWRTQQTEIFGNTVRMDVSGGAQFMRFTYSAQAAAESVNLNLVGNTQLGASLDFASGQLATKFSIPAENMYDLKVPYYTVDNERREVSLGDIRFDIEAVVHGMLAASIKYSNEIGFGQDAATGAPGLRTSQTFIATRLESKKDLELADDSKLRNIKAGAKTEVSAFAGAEVGGQVSLECLWKNVGSSDMKKLFKLATSLTAQLGVGAKLILQCTLDNGRLIFRFDFGAASIAGFSGKLAFELDPLAYDEFISRLLDVMEHPSFSRFGLFHESDGSEAFYAFNRLLTVAVAYQLTLTQIALLPFHLIRDMEQRALEATNAPFVANFINSDVETSGQRDWIKKMPAETYAKLFSVLLHYHDLGFWGNDSEAATDNLNQVAAMTKLLEWIRGESHPVSDNAKKKFENVMQRVGEEIEMELPEEVKWQRYAENIDKILMFRDKAYAALENVEDLSEARKFIKQKRFLLDRLDELLKEWIPYKRVIQLPAYQEVVEYFSVHTDDTANKRRIEKKGFRKIIGG</sequence>
<dbReference type="SMART" id="SM00257">
    <property type="entry name" value="LysM"/>
    <property type="match status" value="1"/>
</dbReference>
<organism evidence="2 3">
    <name type="scientific">Salinivibrio kushneri</name>
    <dbReference type="NCBI Taxonomy" id="1908198"/>
    <lineage>
        <taxon>Bacteria</taxon>
        <taxon>Pseudomonadati</taxon>
        <taxon>Pseudomonadota</taxon>
        <taxon>Gammaproteobacteria</taxon>
        <taxon>Vibrionales</taxon>
        <taxon>Vibrionaceae</taxon>
        <taxon>Salinivibrio</taxon>
    </lineage>
</organism>
<dbReference type="PROSITE" id="PS51782">
    <property type="entry name" value="LYSM"/>
    <property type="match status" value="1"/>
</dbReference>
<feature type="domain" description="LysM" evidence="1">
    <location>
        <begin position="3"/>
        <end position="49"/>
    </location>
</feature>
<dbReference type="Proteomes" id="UP000188726">
    <property type="component" value="Unassembled WGS sequence"/>
</dbReference>